<dbReference type="SMART" id="SM00184">
    <property type="entry name" value="RING"/>
    <property type="match status" value="2"/>
</dbReference>
<dbReference type="SMART" id="SM00464">
    <property type="entry name" value="LON"/>
    <property type="match status" value="1"/>
</dbReference>
<keyword evidence="1" id="KW-0479">Metal-binding</keyword>
<evidence type="ECO:0000256" key="1">
    <source>
        <dbReference type="ARBA" id="ARBA00022723"/>
    </source>
</evidence>
<protein>
    <submittedName>
        <fullName evidence="8">Predicted protein</fullName>
    </submittedName>
</protein>
<accession>B0CYC7</accession>
<dbReference type="PROSITE" id="PS00518">
    <property type="entry name" value="ZF_RING_1"/>
    <property type="match status" value="1"/>
</dbReference>
<dbReference type="Gene3D" id="1.20.58.1480">
    <property type="match status" value="1"/>
</dbReference>
<keyword evidence="2 4" id="KW-0863">Zinc-finger</keyword>
<dbReference type="InterPro" id="IPR003111">
    <property type="entry name" value="Lon_prtase_N"/>
</dbReference>
<dbReference type="AlphaFoldDB" id="B0CYC7"/>
<dbReference type="OrthoDB" id="264917at2759"/>
<dbReference type="RefSeq" id="XP_001876687.1">
    <property type="nucleotide sequence ID" value="XM_001876652.1"/>
</dbReference>
<dbReference type="Gene3D" id="2.30.130.40">
    <property type="entry name" value="LON domain-like"/>
    <property type="match status" value="1"/>
</dbReference>
<dbReference type="Gene3D" id="3.30.40.10">
    <property type="entry name" value="Zinc/RING finger domain, C3HC4 (zinc finger)"/>
    <property type="match status" value="1"/>
</dbReference>
<dbReference type="Pfam" id="PF13923">
    <property type="entry name" value="zf-C3HC4_2"/>
    <property type="match status" value="1"/>
</dbReference>
<dbReference type="InterPro" id="IPR001841">
    <property type="entry name" value="Znf_RING"/>
</dbReference>
<dbReference type="Proteomes" id="UP000001194">
    <property type="component" value="Unassembled WGS sequence"/>
</dbReference>
<dbReference type="Pfam" id="PF02190">
    <property type="entry name" value="LON_substr_bdg"/>
    <property type="match status" value="1"/>
</dbReference>
<gene>
    <name evidence="8" type="ORF">LACBIDRAFT_311812</name>
</gene>
<dbReference type="GeneID" id="6071979"/>
<feature type="compositionally biased region" description="Basic and acidic residues" evidence="5">
    <location>
        <begin position="105"/>
        <end position="121"/>
    </location>
</feature>
<dbReference type="InParanoid" id="B0CYC7"/>
<dbReference type="STRING" id="486041.B0CYC7"/>
<dbReference type="PANTHER" id="PTHR23327">
    <property type="entry name" value="RING FINGER PROTEIN 127"/>
    <property type="match status" value="1"/>
</dbReference>
<evidence type="ECO:0000256" key="5">
    <source>
        <dbReference type="SAM" id="MobiDB-lite"/>
    </source>
</evidence>
<reference evidence="8 9" key="1">
    <citation type="journal article" date="2008" name="Nature">
        <title>The genome of Laccaria bicolor provides insights into mycorrhizal symbiosis.</title>
        <authorList>
            <person name="Martin F."/>
            <person name="Aerts A."/>
            <person name="Ahren D."/>
            <person name="Brun A."/>
            <person name="Danchin E.G.J."/>
            <person name="Duchaussoy F."/>
            <person name="Gibon J."/>
            <person name="Kohler A."/>
            <person name="Lindquist E."/>
            <person name="Pereda V."/>
            <person name="Salamov A."/>
            <person name="Shapiro H.J."/>
            <person name="Wuyts J."/>
            <person name="Blaudez D."/>
            <person name="Buee M."/>
            <person name="Brokstein P."/>
            <person name="Canbaeck B."/>
            <person name="Cohen D."/>
            <person name="Courty P.E."/>
            <person name="Coutinho P.M."/>
            <person name="Delaruelle C."/>
            <person name="Detter J.C."/>
            <person name="Deveau A."/>
            <person name="DiFazio S."/>
            <person name="Duplessis S."/>
            <person name="Fraissinet-Tachet L."/>
            <person name="Lucic E."/>
            <person name="Frey-Klett P."/>
            <person name="Fourrey C."/>
            <person name="Feussner I."/>
            <person name="Gay G."/>
            <person name="Grimwood J."/>
            <person name="Hoegger P.J."/>
            <person name="Jain P."/>
            <person name="Kilaru S."/>
            <person name="Labbe J."/>
            <person name="Lin Y.C."/>
            <person name="Legue V."/>
            <person name="Le Tacon F."/>
            <person name="Marmeisse R."/>
            <person name="Melayah D."/>
            <person name="Montanini B."/>
            <person name="Muratet M."/>
            <person name="Nehls U."/>
            <person name="Niculita-Hirzel H."/>
            <person name="Oudot-Le Secq M.P."/>
            <person name="Peter M."/>
            <person name="Quesneville H."/>
            <person name="Rajashekar B."/>
            <person name="Reich M."/>
            <person name="Rouhier N."/>
            <person name="Schmutz J."/>
            <person name="Yin T."/>
            <person name="Chalot M."/>
            <person name="Henrissat B."/>
            <person name="Kuees U."/>
            <person name="Lucas S."/>
            <person name="Van de Peer Y."/>
            <person name="Podila G.K."/>
            <person name="Polle A."/>
            <person name="Pukkila P.J."/>
            <person name="Richardson P.M."/>
            <person name="Rouze P."/>
            <person name="Sanders I.R."/>
            <person name="Stajich J.E."/>
            <person name="Tunlid A."/>
            <person name="Tuskan G."/>
            <person name="Grigoriev I.V."/>
        </authorList>
    </citation>
    <scope>NUCLEOTIDE SEQUENCE [LARGE SCALE GENOMIC DNA]</scope>
    <source>
        <strain evidence="9">S238N-H82 / ATCC MYA-4686</strain>
    </source>
</reference>
<feature type="domain" description="RING-type" evidence="6">
    <location>
        <begin position="179"/>
        <end position="217"/>
    </location>
</feature>
<dbReference type="PANTHER" id="PTHR23327:SF42">
    <property type="entry name" value="LON PEPTIDASE N-TERMINAL DOMAIN AND RING FINGER PROTEIN C14F5.10C"/>
    <property type="match status" value="1"/>
</dbReference>
<feature type="region of interest" description="Disordered" evidence="5">
    <location>
        <begin position="105"/>
        <end position="130"/>
    </location>
</feature>
<evidence type="ECO:0000313" key="9">
    <source>
        <dbReference type="Proteomes" id="UP000001194"/>
    </source>
</evidence>
<evidence type="ECO:0000256" key="2">
    <source>
        <dbReference type="ARBA" id="ARBA00022771"/>
    </source>
</evidence>
<evidence type="ECO:0000259" key="6">
    <source>
        <dbReference type="PROSITE" id="PS50089"/>
    </source>
</evidence>
<dbReference type="PROSITE" id="PS50089">
    <property type="entry name" value="ZF_RING_2"/>
    <property type="match status" value="1"/>
</dbReference>
<dbReference type="InterPro" id="IPR046336">
    <property type="entry name" value="Lon_prtase_N_sf"/>
</dbReference>
<feature type="domain" description="Lon N-terminal" evidence="7">
    <location>
        <begin position="251"/>
        <end position="461"/>
    </location>
</feature>
<evidence type="ECO:0000259" key="7">
    <source>
        <dbReference type="PROSITE" id="PS51787"/>
    </source>
</evidence>
<dbReference type="InterPro" id="IPR013083">
    <property type="entry name" value="Znf_RING/FYVE/PHD"/>
</dbReference>
<dbReference type="SUPFAM" id="SSF57850">
    <property type="entry name" value="RING/U-box"/>
    <property type="match status" value="1"/>
</dbReference>
<dbReference type="InterPro" id="IPR015947">
    <property type="entry name" value="PUA-like_sf"/>
</dbReference>
<dbReference type="SUPFAM" id="SSF88697">
    <property type="entry name" value="PUA domain-like"/>
    <property type="match status" value="1"/>
</dbReference>
<organism evidence="9">
    <name type="scientific">Laccaria bicolor (strain S238N-H82 / ATCC MYA-4686)</name>
    <name type="common">Bicoloured deceiver</name>
    <name type="synonym">Laccaria laccata var. bicolor</name>
    <dbReference type="NCBI Taxonomy" id="486041"/>
    <lineage>
        <taxon>Eukaryota</taxon>
        <taxon>Fungi</taxon>
        <taxon>Dikarya</taxon>
        <taxon>Basidiomycota</taxon>
        <taxon>Agaricomycotina</taxon>
        <taxon>Agaricomycetes</taxon>
        <taxon>Agaricomycetidae</taxon>
        <taxon>Agaricales</taxon>
        <taxon>Agaricineae</taxon>
        <taxon>Hydnangiaceae</taxon>
        <taxon>Laccaria</taxon>
    </lineage>
</organism>
<dbReference type="HOGENOM" id="CLU_013989_4_2_1"/>
<sequence>MKPSDILPLLKCPVCSLTLAAPITLHCGHSLCSSHPFPTTCPISGCSSSALPALPPIPTHSTVVITTLPISLPPPPPSISPIHHSKVDVTLNNILSLVSRTQNHLDRIQPHDDDTHDPSDRPRKRPRRMSQDSCLLTHLKNQAHHSRTVPANQPLPSSESLDTPILQGFHKELLAELTCEICLILLYQPITTPCQHTFCSKCLHRSLDHKNACPVCRHPQPDYSYFRDHPLNKTIYSIILKAFALVYIERGEIIQQEERDARLDTPIFVCQLSFPGVPTFLHFFEPKYRLMLRRCLESPHPQFGMIMSPKSGVPNSQIDYGTMLQIRRVQMLSDGRSYVETMGSYRFRVLERGTLDGYTVGRIERINDCPDLPSTSTLQPTIEDLMDICKSFLERLQLGTAPWVVQRLSNTIGPMPTDPSIFSFWVALILPIDEHEKAKLFPIRNTRLRLLLVVHWIEQLNDNWYARVTHGWAGGSQMDVRFCKRWTWEFVIVIR</sequence>
<dbReference type="InterPro" id="IPR017907">
    <property type="entry name" value="Znf_RING_CS"/>
</dbReference>
<keyword evidence="9" id="KW-1185">Reference proteome</keyword>
<dbReference type="EMBL" id="DS547094">
    <property type="protein sequence ID" value="EDR12423.1"/>
    <property type="molecule type" value="Genomic_DNA"/>
</dbReference>
<keyword evidence="3" id="KW-0862">Zinc</keyword>
<dbReference type="GO" id="GO:0061630">
    <property type="term" value="F:ubiquitin protein ligase activity"/>
    <property type="evidence" value="ECO:0007669"/>
    <property type="project" value="TreeGrafter"/>
</dbReference>
<dbReference type="PROSITE" id="PS51787">
    <property type="entry name" value="LON_N"/>
    <property type="match status" value="1"/>
</dbReference>
<dbReference type="CDD" id="cd16514">
    <property type="entry name" value="RING-HC_LONFs_rpt2"/>
    <property type="match status" value="1"/>
</dbReference>
<name>B0CYC7_LACBS</name>
<dbReference type="KEGG" id="lbc:LACBIDRAFT_311812"/>
<proteinExistence type="predicted"/>
<dbReference type="GO" id="GO:0008270">
    <property type="term" value="F:zinc ion binding"/>
    <property type="evidence" value="ECO:0007669"/>
    <property type="project" value="UniProtKB-KW"/>
</dbReference>
<evidence type="ECO:0000256" key="3">
    <source>
        <dbReference type="ARBA" id="ARBA00022833"/>
    </source>
</evidence>
<evidence type="ECO:0000313" key="8">
    <source>
        <dbReference type="EMBL" id="EDR12423.1"/>
    </source>
</evidence>
<evidence type="ECO:0000256" key="4">
    <source>
        <dbReference type="PROSITE-ProRule" id="PRU00175"/>
    </source>
</evidence>